<dbReference type="Pfam" id="PF00294">
    <property type="entry name" value="PfkB"/>
    <property type="match status" value="1"/>
</dbReference>
<protein>
    <submittedName>
        <fullName evidence="5">Nucleoside kinase</fullName>
        <ecNumber evidence="5">2.7.1.213</ecNumber>
    </submittedName>
</protein>
<dbReference type="PANTHER" id="PTHR43085:SF57">
    <property type="entry name" value="CARBOHYDRATE KINASE PFKB DOMAIN-CONTAINING PROTEIN"/>
    <property type="match status" value="1"/>
</dbReference>
<dbReference type="GO" id="GO:0043771">
    <property type="term" value="F:cytidine kinase activity"/>
    <property type="evidence" value="ECO:0007669"/>
    <property type="project" value="UniProtKB-EC"/>
</dbReference>
<accession>A0A7G9ZC68</accession>
<sequence length="319" mass="35833">MFNGNLNFTKKKKEDMSPAKPPYFLSLGFITHDLAKGNKEIIGGASAYSAILARNFGLDSAIVTSIGQDFQDFDSLKGVWLAYQTGKRTTTFINKTFKKSFIKSASQKGRENISEGRVQYVTGVAERIREETIPEDWFSAEIVYICPVLGELEEEIIKRFEGSMIGVAPQGWLRSVGEGGRIEKKRWEKANDVLSRVDFVIASEEDVFEEDVPRYVELSNIFVLTRGSKGAELYWDKGKRHEHIPAFESEEVDATGAGDIFGAAFLLRYYETKDVHKAAVFASCAASFVVEKEGVEGVPCREEVEKRMEKEGRDFLSIK</sequence>
<keyword evidence="3 5" id="KW-0418">Kinase</keyword>
<dbReference type="InterPro" id="IPR029056">
    <property type="entry name" value="Ribokinase-like"/>
</dbReference>
<reference evidence="5" key="1">
    <citation type="submission" date="2020-06" db="EMBL/GenBank/DDBJ databases">
        <title>Unique genomic features of the anaerobic methanotrophic archaea.</title>
        <authorList>
            <person name="Chadwick G.L."/>
            <person name="Skennerton C.T."/>
            <person name="Laso-Perez R."/>
            <person name="Leu A.O."/>
            <person name="Speth D.R."/>
            <person name="Yu H."/>
            <person name="Morgan-Lang C."/>
            <person name="Hatzenpichler R."/>
            <person name="Goudeau D."/>
            <person name="Malmstrom R."/>
            <person name="Brazelton W.J."/>
            <person name="Woyke T."/>
            <person name="Hallam S.J."/>
            <person name="Tyson G.W."/>
            <person name="Wegener G."/>
            <person name="Boetius A."/>
            <person name="Orphan V."/>
        </authorList>
    </citation>
    <scope>NUCLEOTIDE SEQUENCE</scope>
</reference>
<dbReference type="InterPro" id="IPR050306">
    <property type="entry name" value="PfkB_Carbo_kinase"/>
</dbReference>
<keyword evidence="2 5" id="KW-0808">Transferase</keyword>
<organism evidence="5">
    <name type="scientific">Candidatus Methanophaga sp. ANME-1 ERB7</name>
    <dbReference type="NCBI Taxonomy" id="2759913"/>
    <lineage>
        <taxon>Archaea</taxon>
        <taxon>Methanobacteriati</taxon>
        <taxon>Methanobacteriota</taxon>
        <taxon>Stenosarchaea group</taxon>
        <taxon>Methanomicrobia</taxon>
        <taxon>Candidatus Methanophagales</taxon>
        <taxon>Candidatus Methanophagaceae</taxon>
        <taxon>Candidatus Methanophaga</taxon>
    </lineage>
</organism>
<evidence type="ECO:0000259" key="4">
    <source>
        <dbReference type="Pfam" id="PF00294"/>
    </source>
</evidence>
<dbReference type="AlphaFoldDB" id="A0A7G9ZC68"/>
<proteinExistence type="inferred from homology"/>
<dbReference type="SUPFAM" id="SSF53613">
    <property type="entry name" value="Ribokinase-like"/>
    <property type="match status" value="1"/>
</dbReference>
<dbReference type="InterPro" id="IPR011611">
    <property type="entry name" value="PfkB_dom"/>
</dbReference>
<gene>
    <name evidence="5" type="ORF">DCLBPEOH_00013</name>
</gene>
<evidence type="ECO:0000313" key="5">
    <source>
        <dbReference type="EMBL" id="QNO57852.1"/>
    </source>
</evidence>
<feature type="domain" description="Carbohydrate kinase PfkB" evidence="4">
    <location>
        <begin position="219"/>
        <end position="295"/>
    </location>
</feature>
<dbReference type="EC" id="2.7.1.213" evidence="5"/>
<evidence type="ECO:0000256" key="1">
    <source>
        <dbReference type="ARBA" id="ARBA00010688"/>
    </source>
</evidence>
<dbReference type="EMBL" id="MT631704">
    <property type="protein sequence ID" value="QNO57852.1"/>
    <property type="molecule type" value="Genomic_DNA"/>
</dbReference>
<dbReference type="Gene3D" id="3.40.1190.20">
    <property type="match status" value="1"/>
</dbReference>
<evidence type="ECO:0000256" key="2">
    <source>
        <dbReference type="ARBA" id="ARBA00022679"/>
    </source>
</evidence>
<comment type="similarity">
    <text evidence="1">Belongs to the carbohydrate kinase PfkB family.</text>
</comment>
<name>A0A7G9ZC68_9EURY</name>
<evidence type="ECO:0000256" key="3">
    <source>
        <dbReference type="ARBA" id="ARBA00022777"/>
    </source>
</evidence>
<dbReference type="PANTHER" id="PTHR43085">
    <property type="entry name" value="HEXOKINASE FAMILY MEMBER"/>
    <property type="match status" value="1"/>
</dbReference>